<dbReference type="PRINTS" id="PR02008">
    <property type="entry name" value="RCMTFAMILY"/>
</dbReference>
<feature type="domain" description="SAM-dependent MTase RsmB/NOP-type" evidence="6">
    <location>
        <begin position="146"/>
        <end position="424"/>
    </location>
</feature>
<dbReference type="GO" id="GO:0008173">
    <property type="term" value="F:RNA methyltransferase activity"/>
    <property type="evidence" value="ECO:0007669"/>
    <property type="project" value="InterPro"/>
</dbReference>
<evidence type="ECO:0000256" key="3">
    <source>
        <dbReference type="ARBA" id="ARBA00022691"/>
    </source>
</evidence>
<keyword evidence="4 5" id="KW-0694">RNA-binding</keyword>
<feature type="active site" description="Nucleophile" evidence="5">
    <location>
        <position position="362"/>
    </location>
</feature>
<comment type="caution">
    <text evidence="5">Lacks conserved residue(s) required for the propagation of feature annotation.</text>
</comment>
<feature type="binding site" evidence="5">
    <location>
        <position position="309"/>
    </location>
    <ligand>
        <name>S-adenosyl-L-methionine</name>
        <dbReference type="ChEBI" id="CHEBI:59789"/>
    </ligand>
</feature>
<dbReference type="InterPro" id="IPR001678">
    <property type="entry name" value="MeTrfase_RsmB-F_NOP2_dom"/>
</dbReference>
<keyword evidence="8" id="KW-1185">Reference proteome</keyword>
<evidence type="ECO:0000256" key="5">
    <source>
        <dbReference type="PROSITE-ProRule" id="PRU01023"/>
    </source>
</evidence>
<evidence type="ECO:0000256" key="4">
    <source>
        <dbReference type="ARBA" id="ARBA00022884"/>
    </source>
</evidence>
<dbReference type="Proteomes" id="UP000622580">
    <property type="component" value="Unassembled WGS sequence"/>
</dbReference>
<evidence type="ECO:0000256" key="2">
    <source>
        <dbReference type="ARBA" id="ARBA00022679"/>
    </source>
</evidence>
<protein>
    <submittedName>
        <fullName evidence="7">RsmB/NOP family class I SAM-dependent RNA methyltransferase</fullName>
    </submittedName>
</protein>
<reference evidence="7" key="1">
    <citation type="submission" date="2021-04" db="EMBL/GenBank/DDBJ databases">
        <title>Draft genome assembly of strain Phenylobacterium sp. 20VBR1 using MiniION and Illumina platforms.</title>
        <authorList>
            <person name="Thomas F.A."/>
            <person name="Krishnan K.P."/>
            <person name="Sinha R.K."/>
        </authorList>
    </citation>
    <scope>NUCLEOTIDE SEQUENCE</scope>
    <source>
        <strain evidence="7">20VBR1</strain>
    </source>
</reference>
<gene>
    <name evidence="7" type="ORF">JKL49_09485</name>
</gene>
<sequence length="432" mass="46480">MRDGGRLSAAIEVLTDVEERHRPSRLALKSWGNDARYAGSKDRAWVAGLVLDALRRRRSIAWKMGDDSVRATVLGVLKYEWDWPVDRIAAAVTEEPHGHGALTEAEIATLETPRDLAEAPPSVRGDYPAWLEISFARAFGDAAAREGEALSERAPIDLRVNTLKSDPARALKATQPLNAAAVPELATALRIPAPAATDRAGVVETIPAFSKGWFEVQDLGSQIAAACAGEIKGAQVLDLCAGGGGKTLALAAAMGNTGQIYAYDSEARRLADTIRRADRAGVRNLQIRSPVNEGPLDGLEARMDVVFIDAPCSGSGAWRRHPDTKWRLSEETFARRQADQDAVLDLGATFVKPGGRLIYVTCSVLPEEDEDRVAAFLARTEGFAVKPATSDEHLSARLTPEGYLRLTPATAATDGFFVAVLERTQPLADKAP</sequence>
<dbReference type="InterPro" id="IPR023267">
    <property type="entry name" value="RCMT"/>
</dbReference>
<keyword evidence="2 5" id="KW-0808">Transferase</keyword>
<evidence type="ECO:0000313" key="7">
    <source>
        <dbReference type="EMBL" id="MBR7619618.1"/>
    </source>
</evidence>
<name>A0A941D2G0_9CAUL</name>
<dbReference type="GO" id="GO:0001510">
    <property type="term" value="P:RNA methylation"/>
    <property type="evidence" value="ECO:0007669"/>
    <property type="project" value="InterPro"/>
</dbReference>
<dbReference type="CDD" id="cd02440">
    <property type="entry name" value="AdoMet_MTases"/>
    <property type="match status" value="1"/>
</dbReference>
<keyword evidence="1 5" id="KW-0489">Methyltransferase</keyword>
<feature type="binding site" evidence="5">
    <location>
        <position position="264"/>
    </location>
    <ligand>
        <name>S-adenosyl-L-methionine</name>
        <dbReference type="ChEBI" id="CHEBI:59789"/>
    </ligand>
</feature>
<dbReference type="EMBL" id="JAGSGD010000001">
    <property type="protein sequence ID" value="MBR7619618.1"/>
    <property type="molecule type" value="Genomic_DNA"/>
</dbReference>
<organism evidence="7 8">
    <name type="scientific">Phenylobacterium glaciei</name>
    <dbReference type="NCBI Taxonomy" id="2803784"/>
    <lineage>
        <taxon>Bacteria</taxon>
        <taxon>Pseudomonadati</taxon>
        <taxon>Pseudomonadota</taxon>
        <taxon>Alphaproteobacteria</taxon>
        <taxon>Caulobacterales</taxon>
        <taxon>Caulobacteraceae</taxon>
        <taxon>Phenylobacterium</taxon>
    </lineage>
</organism>
<dbReference type="Gene3D" id="3.40.50.150">
    <property type="entry name" value="Vaccinia Virus protein VP39"/>
    <property type="match status" value="1"/>
</dbReference>
<dbReference type="InterPro" id="IPR049560">
    <property type="entry name" value="MeTrfase_RsmB-F_NOP2_cat"/>
</dbReference>
<comment type="caution">
    <text evidence="7">The sequence shown here is derived from an EMBL/GenBank/DDBJ whole genome shotgun (WGS) entry which is preliminary data.</text>
</comment>
<dbReference type="AlphaFoldDB" id="A0A941D2G0"/>
<evidence type="ECO:0000256" key="1">
    <source>
        <dbReference type="ARBA" id="ARBA00022603"/>
    </source>
</evidence>
<dbReference type="RefSeq" id="WP_215339961.1">
    <property type="nucleotide sequence ID" value="NZ_JAGSGD010000001.1"/>
</dbReference>
<dbReference type="SUPFAM" id="SSF53335">
    <property type="entry name" value="S-adenosyl-L-methionine-dependent methyltransferases"/>
    <property type="match status" value="1"/>
</dbReference>
<dbReference type="Pfam" id="PF01189">
    <property type="entry name" value="Methyltr_RsmB-F"/>
    <property type="match status" value="1"/>
</dbReference>
<evidence type="ECO:0000259" key="6">
    <source>
        <dbReference type="PROSITE" id="PS51686"/>
    </source>
</evidence>
<proteinExistence type="inferred from homology"/>
<dbReference type="PROSITE" id="PS51686">
    <property type="entry name" value="SAM_MT_RSMB_NOP"/>
    <property type="match status" value="1"/>
</dbReference>
<evidence type="ECO:0000313" key="8">
    <source>
        <dbReference type="Proteomes" id="UP000622580"/>
    </source>
</evidence>
<dbReference type="PANTHER" id="PTHR22807:SF53">
    <property type="entry name" value="RIBOSOMAL RNA SMALL SUBUNIT METHYLTRANSFERASE B-RELATED"/>
    <property type="match status" value="1"/>
</dbReference>
<dbReference type="InterPro" id="IPR029063">
    <property type="entry name" value="SAM-dependent_MTases_sf"/>
</dbReference>
<dbReference type="GO" id="GO:0003723">
    <property type="term" value="F:RNA binding"/>
    <property type="evidence" value="ECO:0007669"/>
    <property type="project" value="UniProtKB-UniRule"/>
</dbReference>
<comment type="similarity">
    <text evidence="5">Belongs to the class I-like SAM-binding methyltransferase superfamily. RsmB/NOP family.</text>
</comment>
<keyword evidence="3 5" id="KW-0949">S-adenosyl-L-methionine</keyword>
<dbReference type="PANTHER" id="PTHR22807">
    <property type="entry name" value="NOP2 YEAST -RELATED NOL1/NOP2/FMU SUN DOMAIN-CONTAINING"/>
    <property type="match status" value="1"/>
</dbReference>
<accession>A0A941D2G0</accession>